<feature type="transmembrane region" description="Helical" evidence="6">
    <location>
        <begin position="193"/>
        <end position="212"/>
    </location>
</feature>
<dbReference type="GO" id="GO:0016020">
    <property type="term" value="C:membrane"/>
    <property type="evidence" value="ECO:0007669"/>
    <property type="project" value="UniProtKB-SubCell"/>
</dbReference>
<keyword evidence="4 6" id="KW-1133">Transmembrane helix</keyword>
<dbReference type="SUPFAM" id="SSF103481">
    <property type="entry name" value="Multidrug resistance efflux transporter EmrE"/>
    <property type="match status" value="2"/>
</dbReference>
<dbReference type="PANTHER" id="PTHR22911:SF6">
    <property type="entry name" value="SOLUTE CARRIER FAMILY 35 MEMBER G1"/>
    <property type="match status" value="1"/>
</dbReference>
<sequence>MSSSQAGSRAGDQSGGNSSLKGPLLMAAAMGGFAIEDAFIKTLSASVPPGEVGLALGLGGALAFWVALRRKGERFLDPRAIRGAALMRNVMEMCAAMCMILAVALVPLSVVSSILQAMPLAVTLGAALFLKESVGWRRWTAILVGFGGVLLILRPGTQGFDALALIPLAAVFFLSARDIATRKVDPTISSLQLSAWGFFSVVPGGILLLLIRGESLVVPTPVEALLMALTVAVGMGAYVMLVLSTRLGDIASTTPFRYARLLFAMLIGVIVFGERPDALTLIGSAVIVGAGLYTLMREIRLNRKPVPTPETATLP</sequence>
<feature type="transmembrane region" description="Helical" evidence="6">
    <location>
        <begin position="89"/>
        <end position="108"/>
    </location>
</feature>
<feature type="transmembrane region" description="Helical" evidence="6">
    <location>
        <begin position="278"/>
        <end position="296"/>
    </location>
</feature>
<evidence type="ECO:0000256" key="4">
    <source>
        <dbReference type="ARBA" id="ARBA00022989"/>
    </source>
</evidence>
<dbReference type="AlphaFoldDB" id="A0A2U2CFN4"/>
<accession>A0A2U2CFN4</accession>
<gene>
    <name evidence="8" type="ORF">C4N9_02675</name>
</gene>
<dbReference type="Pfam" id="PF00892">
    <property type="entry name" value="EamA"/>
    <property type="match status" value="2"/>
</dbReference>
<dbReference type="PANTHER" id="PTHR22911">
    <property type="entry name" value="ACYL-MALONYL CONDENSING ENZYME-RELATED"/>
    <property type="match status" value="1"/>
</dbReference>
<feature type="transmembrane region" description="Helical" evidence="6">
    <location>
        <begin position="162"/>
        <end position="181"/>
    </location>
</feature>
<dbReference type="Gene3D" id="1.10.3730.20">
    <property type="match status" value="1"/>
</dbReference>
<evidence type="ECO:0000256" key="1">
    <source>
        <dbReference type="ARBA" id="ARBA00004141"/>
    </source>
</evidence>
<keyword evidence="9" id="KW-1185">Reference proteome</keyword>
<comment type="subcellular location">
    <subcellularLocation>
        <location evidence="1">Membrane</location>
        <topology evidence="1">Multi-pass membrane protein</topology>
    </subcellularLocation>
</comment>
<evidence type="ECO:0000313" key="8">
    <source>
        <dbReference type="EMBL" id="PWE30696.1"/>
    </source>
</evidence>
<evidence type="ECO:0000256" key="3">
    <source>
        <dbReference type="ARBA" id="ARBA00022692"/>
    </source>
</evidence>
<dbReference type="GeneID" id="94363787"/>
<evidence type="ECO:0000256" key="6">
    <source>
        <dbReference type="SAM" id="Phobius"/>
    </source>
</evidence>
<evidence type="ECO:0000256" key="2">
    <source>
        <dbReference type="ARBA" id="ARBA00009853"/>
    </source>
</evidence>
<keyword evidence="5 6" id="KW-0472">Membrane</keyword>
<dbReference type="Proteomes" id="UP000244940">
    <property type="component" value="Unassembled WGS sequence"/>
</dbReference>
<dbReference type="InterPro" id="IPR000620">
    <property type="entry name" value="EamA_dom"/>
</dbReference>
<dbReference type="OrthoDB" id="7165334at2"/>
<evidence type="ECO:0000259" key="7">
    <source>
        <dbReference type="Pfam" id="PF00892"/>
    </source>
</evidence>
<proteinExistence type="inferred from homology"/>
<organism evidence="8 9">
    <name type="scientific">Pararhodobacter marinus</name>
    <dbReference type="NCBI Taxonomy" id="2184063"/>
    <lineage>
        <taxon>Bacteria</taxon>
        <taxon>Pseudomonadati</taxon>
        <taxon>Pseudomonadota</taxon>
        <taxon>Alphaproteobacteria</taxon>
        <taxon>Rhodobacterales</taxon>
        <taxon>Paracoccaceae</taxon>
        <taxon>Pararhodobacter</taxon>
    </lineage>
</organism>
<name>A0A2U2CFN4_9RHOB</name>
<evidence type="ECO:0000313" key="9">
    <source>
        <dbReference type="Proteomes" id="UP000244940"/>
    </source>
</evidence>
<feature type="transmembrane region" description="Helical" evidence="6">
    <location>
        <begin position="224"/>
        <end position="243"/>
    </location>
</feature>
<feature type="domain" description="EamA" evidence="7">
    <location>
        <begin position="168"/>
        <end position="290"/>
    </location>
</feature>
<feature type="domain" description="EamA" evidence="7">
    <location>
        <begin position="21"/>
        <end position="153"/>
    </location>
</feature>
<dbReference type="EMBL" id="QEYD01000002">
    <property type="protein sequence ID" value="PWE30696.1"/>
    <property type="molecule type" value="Genomic_DNA"/>
</dbReference>
<comment type="similarity">
    <text evidence="2">Belongs to the drug/metabolite transporter (DMT) superfamily. 10 TMS drug/metabolite exporter (DME) (TC 2.A.7.3) family.</text>
</comment>
<comment type="caution">
    <text evidence="8">The sequence shown here is derived from an EMBL/GenBank/DDBJ whole genome shotgun (WGS) entry which is preliminary data.</text>
</comment>
<feature type="transmembrane region" description="Helical" evidence="6">
    <location>
        <begin position="52"/>
        <end position="68"/>
    </location>
</feature>
<dbReference type="RefSeq" id="WP_109531772.1">
    <property type="nucleotide sequence ID" value="NZ_QEYD01000002.1"/>
</dbReference>
<protein>
    <submittedName>
        <fullName evidence="8">EamA family transporter</fullName>
    </submittedName>
</protein>
<reference evidence="8 9" key="1">
    <citation type="submission" date="2018-05" db="EMBL/GenBank/DDBJ databases">
        <title>Pararhodobacter marina sp. nov., isolated from deep-sea water of the Indian Ocean.</title>
        <authorList>
            <person name="Lai Q.Sr."/>
            <person name="Liu X."/>
            <person name="Shao Z."/>
        </authorList>
    </citation>
    <scope>NUCLEOTIDE SEQUENCE [LARGE SCALE GENOMIC DNA]</scope>
    <source>
        <strain evidence="8 9">CIC4N-9</strain>
    </source>
</reference>
<feature type="transmembrane region" description="Helical" evidence="6">
    <location>
        <begin position="255"/>
        <end position="272"/>
    </location>
</feature>
<keyword evidence="3 6" id="KW-0812">Transmembrane</keyword>
<dbReference type="InterPro" id="IPR037185">
    <property type="entry name" value="EmrE-like"/>
</dbReference>
<evidence type="ECO:0000256" key="5">
    <source>
        <dbReference type="ARBA" id="ARBA00023136"/>
    </source>
</evidence>